<name>A0ABV5CDS7_9SPHI</name>
<evidence type="ECO:0000256" key="5">
    <source>
        <dbReference type="ARBA" id="ARBA00022694"/>
    </source>
</evidence>
<evidence type="ECO:0000256" key="12">
    <source>
        <dbReference type="RuleBase" id="RU003784"/>
    </source>
</evidence>
<dbReference type="InterPro" id="IPR027417">
    <property type="entry name" value="P-loop_NTPase"/>
</dbReference>
<dbReference type="Pfam" id="PF01715">
    <property type="entry name" value="IPPT"/>
    <property type="match status" value="1"/>
</dbReference>
<dbReference type="Gene3D" id="1.10.287.890">
    <property type="entry name" value="Crystal structure of tRNA isopentenylpyrophosphate transferase (bh2366) domain"/>
    <property type="match status" value="1"/>
</dbReference>
<evidence type="ECO:0000313" key="15">
    <source>
        <dbReference type="Proteomes" id="UP001580928"/>
    </source>
</evidence>
<keyword evidence="7 10" id="KW-0067">ATP-binding</keyword>
<organism evidence="14 15">
    <name type="scientific">Albibacterium profundi</name>
    <dbReference type="NCBI Taxonomy" id="3134906"/>
    <lineage>
        <taxon>Bacteria</taxon>
        <taxon>Pseudomonadati</taxon>
        <taxon>Bacteroidota</taxon>
        <taxon>Sphingobacteriia</taxon>
        <taxon>Sphingobacteriales</taxon>
        <taxon>Sphingobacteriaceae</taxon>
        <taxon>Albibacterium</taxon>
    </lineage>
</organism>
<evidence type="ECO:0000256" key="2">
    <source>
        <dbReference type="ARBA" id="ARBA00003213"/>
    </source>
</evidence>
<evidence type="ECO:0000256" key="9">
    <source>
        <dbReference type="ARBA" id="ARBA00049563"/>
    </source>
</evidence>
<evidence type="ECO:0000256" key="8">
    <source>
        <dbReference type="ARBA" id="ARBA00022842"/>
    </source>
</evidence>
<evidence type="ECO:0000256" key="4">
    <source>
        <dbReference type="ARBA" id="ARBA00022679"/>
    </source>
</evidence>
<dbReference type="EMBL" id="JBBVGT010000002">
    <property type="protein sequence ID" value="MFB5945704.1"/>
    <property type="molecule type" value="Genomic_DNA"/>
</dbReference>
<sequence>MIHNDFELITILGPTASGKTSLAVALAKEIGGEIISADSRQIYRGMDIGTGKDLAEYDEVPFHLIDILDAGEIYGVGQFQKDFHHVFEQIKARKRVPILCGGTGLYIQSVLQNFEFTSVPRNAELREAIESKTIEELRLDFKDMPEHASFDADTSTHKRLVRAIEIAKWLESNSLEHCDVQPPKSLTFGIHPNWEVRRANITARLHERFEQGLIEEVEQLLKTGVSEEMLIFYGLEYKFITQYLQGHFDRETCFKRLEIAIHQFAKRQMTYFRKMEKDGLAIQWLTEASLASRLARIKSFFPIKFVP</sequence>
<protein>
    <recommendedName>
        <fullName evidence="10">tRNA dimethylallyltransferase</fullName>
        <ecNumber evidence="10">2.5.1.75</ecNumber>
    </recommendedName>
    <alternativeName>
        <fullName evidence="10">Dimethylallyl diphosphate:tRNA dimethylallyltransferase</fullName>
        <shortName evidence="10">DMAPP:tRNA dimethylallyltransferase</shortName>
        <shortName evidence="10">DMATase</shortName>
    </alternativeName>
    <alternativeName>
        <fullName evidence="10">Isopentenyl-diphosphate:tRNA isopentenyltransferase</fullName>
        <shortName evidence="10">IPP transferase</shortName>
        <shortName evidence="10">IPPT</shortName>
        <shortName evidence="10">IPTase</shortName>
    </alternativeName>
</protein>
<comment type="subunit">
    <text evidence="10">Monomer.</text>
</comment>
<keyword evidence="8 10" id="KW-0460">Magnesium</keyword>
<dbReference type="EC" id="2.5.1.75" evidence="10"/>
<dbReference type="InterPro" id="IPR039657">
    <property type="entry name" value="Dimethylallyltransferase"/>
</dbReference>
<dbReference type="GO" id="GO:0052381">
    <property type="term" value="F:tRNA dimethylallyltransferase activity"/>
    <property type="evidence" value="ECO:0007669"/>
    <property type="project" value="UniProtKB-EC"/>
</dbReference>
<dbReference type="NCBIfam" id="TIGR00174">
    <property type="entry name" value="miaA"/>
    <property type="match status" value="1"/>
</dbReference>
<evidence type="ECO:0000313" key="14">
    <source>
        <dbReference type="EMBL" id="MFB5945704.1"/>
    </source>
</evidence>
<comment type="caution">
    <text evidence="10">Lacks conserved residue(s) required for the propagation of feature annotation.</text>
</comment>
<keyword evidence="15" id="KW-1185">Reference proteome</keyword>
<feature type="site" description="Interaction with substrate tRNA" evidence="10">
    <location>
        <position position="103"/>
    </location>
</feature>
<dbReference type="HAMAP" id="MF_00185">
    <property type="entry name" value="IPP_trans"/>
    <property type="match status" value="1"/>
</dbReference>
<evidence type="ECO:0000256" key="13">
    <source>
        <dbReference type="RuleBase" id="RU003785"/>
    </source>
</evidence>
<evidence type="ECO:0000256" key="11">
    <source>
        <dbReference type="RuleBase" id="RU003783"/>
    </source>
</evidence>
<comment type="function">
    <text evidence="2 10 12">Catalyzes the transfer of a dimethylallyl group onto the adenine at position 37 in tRNAs that read codons beginning with uridine, leading to the formation of N6-(dimethylallyl)adenosine (i(6)A).</text>
</comment>
<feature type="binding site" evidence="10">
    <location>
        <begin position="15"/>
        <end position="20"/>
    </location>
    <ligand>
        <name>substrate</name>
    </ligand>
</feature>
<evidence type="ECO:0000256" key="7">
    <source>
        <dbReference type="ARBA" id="ARBA00022840"/>
    </source>
</evidence>
<comment type="catalytic activity">
    <reaction evidence="9 10 11">
        <text>adenosine(37) in tRNA + dimethylallyl diphosphate = N(6)-dimethylallyladenosine(37) in tRNA + diphosphate</text>
        <dbReference type="Rhea" id="RHEA:26482"/>
        <dbReference type="Rhea" id="RHEA-COMP:10162"/>
        <dbReference type="Rhea" id="RHEA-COMP:10375"/>
        <dbReference type="ChEBI" id="CHEBI:33019"/>
        <dbReference type="ChEBI" id="CHEBI:57623"/>
        <dbReference type="ChEBI" id="CHEBI:74411"/>
        <dbReference type="ChEBI" id="CHEBI:74415"/>
        <dbReference type="EC" id="2.5.1.75"/>
    </reaction>
</comment>
<feature type="binding site" evidence="10">
    <location>
        <begin position="13"/>
        <end position="20"/>
    </location>
    <ligand>
        <name>ATP</name>
        <dbReference type="ChEBI" id="CHEBI:30616"/>
    </ligand>
</feature>
<keyword evidence="4 10" id="KW-0808">Transferase</keyword>
<proteinExistence type="inferred from homology"/>
<keyword evidence="5 10" id="KW-0819">tRNA processing</keyword>
<evidence type="ECO:0000256" key="10">
    <source>
        <dbReference type="HAMAP-Rule" id="MF_00185"/>
    </source>
</evidence>
<evidence type="ECO:0000256" key="3">
    <source>
        <dbReference type="ARBA" id="ARBA00005842"/>
    </source>
</evidence>
<feature type="region of interest" description="Interaction with substrate tRNA" evidence="10">
    <location>
        <begin position="38"/>
        <end position="41"/>
    </location>
</feature>
<comment type="caution">
    <text evidence="14">The sequence shown here is derived from an EMBL/GenBank/DDBJ whole genome shotgun (WGS) entry which is preliminary data.</text>
</comment>
<dbReference type="Gene3D" id="3.40.50.300">
    <property type="entry name" value="P-loop containing nucleotide triphosphate hydrolases"/>
    <property type="match status" value="1"/>
</dbReference>
<keyword evidence="6 10" id="KW-0547">Nucleotide-binding</keyword>
<evidence type="ECO:0000256" key="1">
    <source>
        <dbReference type="ARBA" id="ARBA00001946"/>
    </source>
</evidence>
<reference evidence="14 15" key="1">
    <citation type="submission" date="2024-04" db="EMBL/GenBank/DDBJ databases">
        <title>Albibacterium profundi sp. nov., isolated from sediment of the Challenger Deep of Mariana Trench.</title>
        <authorList>
            <person name="Wang Y."/>
        </authorList>
    </citation>
    <scope>NUCLEOTIDE SEQUENCE [LARGE SCALE GENOMIC DNA]</scope>
    <source>
        <strain evidence="14 15">RHL897</strain>
    </source>
</reference>
<evidence type="ECO:0000256" key="6">
    <source>
        <dbReference type="ARBA" id="ARBA00022741"/>
    </source>
</evidence>
<dbReference type="RefSeq" id="WP_375557238.1">
    <property type="nucleotide sequence ID" value="NZ_JBBVGT010000002.1"/>
</dbReference>
<gene>
    <name evidence="10 14" type="primary">miaA</name>
    <name evidence="14" type="ORF">WKR92_07650</name>
</gene>
<dbReference type="Proteomes" id="UP001580928">
    <property type="component" value="Unassembled WGS sequence"/>
</dbReference>
<feature type="site" description="Interaction with substrate tRNA" evidence="10">
    <location>
        <position position="126"/>
    </location>
</feature>
<accession>A0ABV5CDS7</accession>
<comment type="similarity">
    <text evidence="3 10 13">Belongs to the IPP transferase family.</text>
</comment>
<dbReference type="InterPro" id="IPR018022">
    <property type="entry name" value="IPT"/>
</dbReference>
<dbReference type="PANTHER" id="PTHR11088:SF60">
    <property type="entry name" value="TRNA DIMETHYLALLYLTRANSFERASE"/>
    <property type="match status" value="1"/>
</dbReference>
<comment type="cofactor">
    <cofactor evidence="1 10">
        <name>Mg(2+)</name>
        <dbReference type="ChEBI" id="CHEBI:18420"/>
    </cofactor>
</comment>
<dbReference type="PANTHER" id="PTHR11088">
    <property type="entry name" value="TRNA DIMETHYLALLYLTRANSFERASE"/>
    <property type="match status" value="1"/>
</dbReference>
<dbReference type="SUPFAM" id="SSF52540">
    <property type="entry name" value="P-loop containing nucleoside triphosphate hydrolases"/>
    <property type="match status" value="2"/>
</dbReference>